<evidence type="ECO:0000256" key="6">
    <source>
        <dbReference type="ARBA" id="ARBA00023136"/>
    </source>
</evidence>
<keyword evidence="3" id="KW-1003">Cell membrane</keyword>
<proteinExistence type="inferred from homology"/>
<dbReference type="InterPro" id="IPR035906">
    <property type="entry name" value="MetI-like_sf"/>
</dbReference>
<dbReference type="Pfam" id="PF00528">
    <property type="entry name" value="BPD_transp_1"/>
    <property type="match status" value="1"/>
</dbReference>
<organism evidence="9 10">
    <name type="scientific">Vitreoscilla massiliensis</name>
    <dbReference type="NCBI Taxonomy" id="1689272"/>
    <lineage>
        <taxon>Bacteria</taxon>
        <taxon>Pseudomonadati</taxon>
        <taxon>Pseudomonadota</taxon>
        <taxon>Betaproteobacteria</taxon>
        <taxon>Neisseriales</taxon>
        <taxon>Neisseriaceae</taxon>
        <taxon>Vitreoscilla</taxon>
    </lineage>
</organism>
<gene>
    <name evidence="9" type="ORF">LVJ82_02930</name>
</gene>
<keyword evidence="2 7" id="KW-0813">Transport</keyword>
<accession>A0ABY4E363</accession>
<dbReference type="PROSITE" id="PS50928">
    <property type="entry name" value="ABC_TM1"/>
    <property type="match status" value="1"/>
</dbReference>
<feature type="transmembrane region" description="Helical" evidence="7">
    <location>
        <begin position="200"/>
        <end position="220"/>
    </location>
</feature>
<evidence type="ECO:0000256" key="7">
    <source>
        <dbReference type="RuleBase" id="RU363032"/>
    </source>
</evidence>
<dbReference type="PANTHER" id="PTHR43163:SF6">
    <property type="entry name" value="DIPEPTIDE TRANSPORT SYSTEM PERMEASE PROTEIN DPPB-RELATED"/>
    <property type="match status" value="1"/>
</dbReference>
<feature type="domain" description="ABC transmembrane type-1" evidence="8">
    <location>
        <begin position="96"/>
        <end position="327"/>
    </location>
</feature>
<keyword evidence="4 7" id="KW-0812">Transmembrane</keyword>
<dbReference type="InterPro" id="IPR045621">
    <property type="entry name" value="BPD_transp_1_N"/>
</dbReference>
<dbReference type="Gene3D" id="1.10.3720.10">
    <property type="entry name" value="MetI-like"/>
    <property type="match status" value="1"/>
</dbReference>
<feature type="transmembrane region" description="Helical" evidence="7">
    <location>
        <begin position="144"/>
        <end position="162"/>
    </location>
</feature>
<comment type="subcellular location">
    <subcellularLocation>
        <location evidence="1 7">Cell membrane</location>
        <topology evidence="1 7">Multi-pass membrane protein</topology>
    </subcellularLocation>
</comment>
<evidence type="ECO:0000259" key="8">
    <source>
        <dbReference type="PROSITE" id="PS50928"/>
    </source>
</evidence>
<evidence type="ECO:0000256" key="1">
    <source>
        <dbReference type="ARBA" id="ARBA00004651"/>
    </source>
</evidence>
<evidence type="ECO:0000256" key="2">
    <source>
        <dbReference type="ARBA" id="ARBA00022448"/>
    </source>
</evidence>
<dbReference type="EMBL" id="CP091511">
    <property type="protein sequence ID" value="UOO89957.1"/>
    <property type="molecule type" value="Genomic_DNA"/>
</dbReference>
<feature type="transmembrane region" description="Helical" evidence="7">
    <location>
        <begin position="258"/>
        <end position="284"/>
    </location>
</feature>
<evidence type="ECO:0000256" key="3">
    <source>
        <dbReference type="ARBA" id="ARBA00022475"/>
    </source>
</evidence>
<dbReference type="CDD" id="cd06261">
    <property type="entry name" value="TM_PBP2"/>
    <property type="match status" value="1"/>
</dbReference>
<feature type="transmembrane region" description="Helical" evidence="7">
    <location>
        <begin position="9"/>
        <end position="30"/>
    </location>
</feature>
<comment type="similarity">
    <text evidence="7">Belongs to the binding-protein-dependent transport system permease family.</text>
</comment>
<keyword evidence="6 7" id="KW-0472">Membrane</keyword>
<protein>
    <submittedName>
        <fullName evidence="9">ABC transporter permease subunit</fullName>
    </submittedName>
</protein>
<dbReference type="InterPro" id="IPR000515">
    <property type="entry name" value="MetI-like"/>
</dbReference>
<name>A0ABY4E363_9NEIS</name>
<feature type="transmembrane region" description="Helical" evidence="7">
    <location>
        <begin position="100"/>
        <end position="123"/>
    </location>
</feature>
<dbReference type="Proteomes" id="UP000832011">
    <property type="component" value="Chromosome"/>
</dbReference>
<feature type="transmembrane region" description="Helical" evidence="7">
    <location>
        <begin position="304"/>
        <end position="330"/>
    </location>
</feature>
<keyword evidence="10" id="KW-1185">Reference proteome</keyword>
<dbReference type="SUPFAM" id="SSF161098">
    <property type="entry name" value="MetI-like"/>
    <property type="match status" value="1"/>
</dbReference>
<keyword evidence="5 7" id="KW-1133">Transmembrane helix</keyword>
<sequence>MLGFIFKRVLLLIPIFIGLTLSTFTLVRMVPGDIVQVLMGERMVDPALHAAAMKRLGLDQPLPIQYLDYLKKIFSGDFGNSFRDRSPVLNDFFAHFVPTLELAICAIIIASVIGIALGIIAALKRGTWLDYTLMSASLAGYSMPIYLLGPILTGIFAHYLGLLPVSGVINVMQFLDVQPYYGSWILGAIKSGQDGALWDVIKHFILPSIALSTIPLAMIARMTRSAILEVLGEDYIRTAKAKGLSPTRIVLIHVMRNALITVVTVIGLQMATLLAGAILTETIFSWPGVGNWLLEGFHNRDYPVVQNGILLVATALMLISLLVDILYGLINPRIRHTAK</sequence>
<dbReference type="RefSeq" id="WP_058356137.1">
    <property type="nucleotide sequence ID" value="NZ_CABKVG010000008.1"/>
</dbReference>
<evidence type="ECO:0000313" key="9">
    <source>
        <dbReference type="EMBL" id="UOO89957.1"/>
    </source>
</evidence>
<evidence type="ECO:0000256" key="5">
    <source>
        <dbReference type="ARBA" id="ARBA00022989"/>
    </source>
</evidence>
<reference evidence="9 10" key="1">
    <citation type="journal article" date="2022" name="Res Sq">
        <title>Evolution of multicellular longitudinally dividing oral cavity symbionts (Neisseriaceae).</title>
        <authorList>
            <person name="Nyongesa S."/>
            <person name="Weber P."/>
            <person name="Bernet E."/>
            <person name="Pullido F."/>
            <person name="Nieckarz M."/>
            <person name="Delaby M."/>
            <person name="Nieves C."/>
            <person name="Viehboeck T."/>
            <person name="Krause N."/>
            <person name="Rivera-Millot A."/>
            <person name="Nakamura A."/>
            <person name="Vischer N."/>
            <person name="VanNieuwenhze M."/>
            <person name="Brun Y."/>
            <person name="Cava F."/>
            <person name="Bulgheresi S."/>
            <person name="Veyrier F."/>
        </authorList>
    </citation>
    <scope>NUCLEOTIDE SEQUENCE [LARGE SCALE GENOMIC DNA]</scope>
    <source>
        <strain evidence="9 10">SN4</strain>
    </source>
</reference>
<evidence type="ECO:0000313" key="10">
    <source>
        <dbReference type="Proteomes" id="UP000832011"/>
    </source>
</evidence>
<evidence type="ECO:0000256" key="4">
    <source>
        <dbReference type="ARBA" id="ARBA00022692"/>
    </source>
</evidence>
<dbReference type="Pfam" id="PF19300">
    <property type="entry name" value="BPD_transp_1_N"/>
    <property type="match status" value="1"/>
</dbReference>
<dbReference type="PANTHER" id="PTHR43163">
    <property type="entry name" value="DIPEPTIDE TRANSPORT SYSTEM PERMEASE PROTEIN DPPB-RELATED"/>
    <property type="match status" value="1"/>
</dbReference>